<comment type="subcellular location">
    <subcellularLocation>
        <location evidence="1">Cell outer membrane</location>
    </subcellularLocation>
</comment>
<dbReference type="NCBIfam" id="TIGR01844">
    <property type="entry name" value="type_I_sec_TolC"/>
    <property type="match status" value="1"/>
</dbReference>
<evidence type="ECO:0000313" key="9">
    <source>
        <dbReference type="EMBL" id="GAN78566.1"/>
    </source>
</evidence>
<keyword evidence="6" id="KW-0472">Membrane</keyword>
<protein>
    <submittedName>
        <fullName evidence="9">Secretion system type I outer membrane protein TolC</fullName>
    </submittedName>
</protein>
<evidence type="ECO:0000256" key="4">
    <source>
        <dbReference type="ARBA" id="ARBA00022452"/>
    </source>
</evidence>
<feature type="compositionally biased region" description="Low complexity" evidence="8">
    <location>
        <begin position="44"/>
        <end position="56"/>
    </location>
</feature>
<feature type="region of interest" description="Disordered" evidence="8">
    <location>
        <begin position="44"/>
        <end position="94"/>
    </location>
</feature>
<comment type="similarity">
    <text evidence="2">Belongs to the outer membrane factor (OMF) (TC 1.B.17) family.</text>
</comment>
<dbReference type="SUPFAM" id="SSF56954">
    <property type="entry name" value="Outer membrane efflux proteins (OEP)"/>
    <property type="match status" value="1"/>
</dbReference>
<keyword evidence="5" id="KW-0812">Transmembrane</keyword>
<keyword evidence="3" id="KW-0813">Transport</keyword>
<dbReference type="InterPro" id="IPR051906">
    <property type="entry name" value="TolC-like"/>
</dbReference>
<sequence length="541" mass="57553">MKDLRDLALFPARRADRRWRRGVSLAALAALTLAPAAAPMLASPAAAQTDGTTAATPSGRSTTRSTAHATHPSRSRTRTSRLTTPRAGAPSIPSEYGVHTLAQALAASYATDPQLLAERAKVRATDENVPQALAGWRPTVIASGSAGYTGGLLRENLGSLTGGFIKFPLGADAAAGTLTITQPLYTGGRTRASTDRAENQVMAERARLITQEQTSFTNVVNAYVGVIQAQQILQLDISNEQVLTKQLQATNDRFRVGEITRTDVAQAEAALAGATATRETAEGQLASSRATFQRAVGYLPPGDLVPPQPLTLPVRTEEQAVTLSASNNPQVVAALFDDASAKDAVEVAYSALMPTVNLQGQGQLSVNAGGQQIDQNIYSVTANLNVPLYQGGSEYSAVRQARQTQQQTRKLVDDARRAARQQAIQAWETLIAARATVDSTRSQITANRIALEGVEREAIVGSRTTLDVLNAQQALLQSEVTLVQNLASLVTASYQVAAAVGRLTARDLNLPVPLYDDTAYYNAVRDRWVGTGDYATDQPAR</sequence>
<evidence type="ECO:0000256" key="7">
    <source>
        <dbReference type="ARBA" id="ARBA00023237"/>
    </source>
</evidence>
<dbReference type="AlphaFoldDB" id="A0A0D6PB29"/>
<dbReference type="PANTHER" id="PTHR30026">
    <property type="entry name" value="OUTER MEMBRANE PROTEIN TOLC"/>
    <property type="match status" value="1"/>
</dbReference>
<accession>A0A0D6PB29</accession>
<evidence type="ECO:0000256" key="8">
    <source>
        <dbReference type="SAM" id="MobiDB-lite"/>
    </source>
</evidence>
<evidence type="ECO:0000256" key="5">
    <source>
        <dbReference type="ARBA" id="ARBA00022692"/>
    </source>
</evidence>
<evidence type="ECO:0000256" key="1">
    <source>
        <dbReference type="ARBA" id="ARBA00004442"/>
    </source>
</evidence>
<gene>
    <name evidence="9" type="ORF">Asru_1200_02</name>
</gene>
<dbReference type="RefSeq" id="WP_241771259.1">
    <property type="nucleotide sequence ID" value="NZ_BANB01001184.1"/>
</dbReference>
<reference evidence="9 10" key="1">
    <citation type="submission" date="2012-11" db="EMBL/GenBank/DDBJ databases">
        <title>Whole genome sequence of Acidisphaera rubrifaciens HS-AP3.</title>
        <authorList>
            <person name="Azuma Y."/>
            <person name="Higashiura N."/>
            <person name="Hirakawa H."/>
            <person name="Matsushita K."/>
        </authorList>
    </citation>
    <scope>NUCLEOTIDE SEQUENCE [LARGE SCALE GENOMIC DNA]</scope>
    <source>
        <strain evidence="9 10">HS-AP3</strain>
    </source>
</reference>
<dbReference type="GO" id="GO:0015562">
    <property type="term" value="F:efflux transmembrane transporter activity"/>
    <property type="evidence" value="ECO:0007669"/>
    <property type="project" value="InterPro"/>
</dbReference>
<evidence type="ECO:0000256" key="3">
    <source>
        <dbReference type="ARBA" id="ARBA00022448"/>
    </source>
</evidence>
<feature type="compositionally biased region" description="Polar residues" evidence="8">
    <location>
        <begin position="58"/>
        <end position="67"/>
    </location>
</feature>
<name>A0A0D6PB29_9PROT</name>
<dbReference type="GO" id="GO:0015288">
    <property type="term" value="F:porin activity"/>
    <property type="evidence" value="ECO:0007669"/>
    <property type="project" value="TreeGrafter"/>
</dbReference>
<dbReference type="InterPro" id="IPR003423">
    <property type="entry name" value="OMP_efflux"/>
</dbReference>
<proteinExistence type="inferred from homology"/>
<evidence type="ECO:0000256" key="6">
    <source>
        <dbReference type="ARBA" id="ARBA00023136"/>
    </source>
</evidence>
<dbReference type="GO" id="GO:1990281">
    <property type="term" value="C:efflux pump complex"/>
    <property type="evidence" value="ECO:0007669"/>
    <property type="project" value="TreeGrafter"/>
</dbReference>
<dbReference type="Gene3D" id="1.20.1600.10">
    <property type="entry name" value="Outer membrane efflux proteins (OEP)"/>
    <property type="match status" value="1"/>
</dbReference>
<keyword evidence="10" id="KW-1185">Reference proteome</keyword>
<evidence type="ECO:0000313" key="10">
    <source>
        <dbReference type="Proteomes" id="UP000032680"/>
    </source>
</evidence>
<keyword evidence="7" id="KW-0998">Cell outer membrane</keyword>
<dbReference type="EMBL" id="BANB01001184">
    <property type="protein sequence ID" value="GAN78566.1"/>
    <property type="molecule type" value="Genomic_DNA"/>
</dbReference>
<evidence type="ECO:0000256" key="2">
    <source>
        <dbReference type="ARBA" id="ARBA00007613"/>
    </source>
</evidence>
<organism evidence="9 10">
    <name type="scientific">Acidisphaera rubrifaciens HS-AP3</name>
    <dbReference type="NCBI Taxonomy" id="1231350"/>
    <lineage>
        <taxon>Bacteria</taxon>
        <taxon>Pseudomonadati</taxon>
        <taxon>Pseudomonadota</taxon>
        <taxon>Alphaproteobacteria</taxon>
        <taxon>Acetobacterales</taxon>
        <taxon>Acetobacteraceae</taxon>
        <taxon>Acidisphaera</taxon>
    </lineage>
</organism>
<dbReference type="Proteomes" id="UP000032680">
    <property type="component" value="Unassembled WGS sequence"/>
</dbReference>
<dbReference type="Pfam" id="PF02321">
    <property type="entry name" value="OEP"/>
    <property type="match status" value="2"/>
</dbReference>
<dbReference type="PANTHER" id="PTHR30026:SF22">
    <property type="entry name" value="OUTER MEMBRANE EFFLUX PROTEIN"/>
    <property type="match status" value="1"/>
</dbReference>
<dbReference type="GO" id="GO:0009279">
    <property type="term" value="C:cell outer membrane"/>
    <property type="evidence" value="ECO:0007669"/>
    <property type="project" value="UniProtKB-SubCell"/>
</dbReference>
<keyword evidence="4" id="KW-1134">Transmembrane beta strand</keyword>
<comment type="caution">
    <text evidence="9">The sequence shown here is derived from an EMBL/GenBank/DDBJ whole genome shotgun (WGS) entry which is preliminary data.</text>
</comment>
<dbReference type="InterPro" id="IPR010130">
    <property type="entry name" value="T1SS_OMP_TolC"/>
</dbReference>